<dbReference type="Proteomes" id="UP000190027">
    <property type="component" value="Unassembled WGS sequence"/>
</dbReference>
<keyword evidence="3" id="KW-1185">Reference proteome</keyword>
<evidence type="ECO:0000256" key="1">
    <source>
        <dbReference type="SAM" id="MobiDB-lite"/>
    </source>
</evidence>
<feature type="compositionally biased region" description="Basic and acidic residues" evidence="1">
    <location>
        <begin position="28"/>
        <end position="44"/>
    </location>
</feature>
<proteinExistence type="predicted"/>
<feature type="region of interest" description="Disordered" evidence="1">
    <location>
        <begin position="28"/>
        <end position="47"/>
    </location>
</feature>
<evidence type="ECO:0000313" key="3">
    <source>
        <dbReference type="Proteomes" id="UP000190027"/>
    </source>
</evidence>
<dbReference type="RefSeq" id="WP_234990613.1">
    <property type="nucleotide sequence ID" value="NZ_FUYC01000002.1"/>
</dbReference>
<protein>
    <submittedName>
        <fullName evidence="2">Uncharacterized protein</fullName>
    </submittedName>
</protein>
<organism evidence="2 3">
    <name type="scientific">Paucidesulfovibrio gracilis DSM 16080</name>
    <dbReference type="NCBI Taxonomy" id="1121449"/>
    <lineage>
        <taxon>Bacteria</taxon>
        <taxon>Pseudomonadati</taxon>
        <taxon>Thermodesulfobacteriota</taxon>
        <taxon>Desulfovibrionia</taxon>
        <taxon>Desulfovibrionales</taxon>
        <taxon>Desulfovibrionaceae</taxon>
        <taxon>Paucidesulfovibrio</taxon>
    </lineage>
</organism>
<dbReference type="STRING" id="1121449.SAMN02745704_00620"/>
<reference evidence="2 3" key="1">
    <citation type="submission" date="2017-02" db="EMBL/GenBank/DDBJ databases">
        <authorList>
            <person name="Peterson S.W."/>
        </authorList>
    </citation>
    <scope>NUCLEOTIDE SEQUENCE [LARGE SCALE GENOMIC DNA]</scope>
    <source>
        <strain evidence="2 3">DSM 16080</strain>
    </source>
</reference>
<accession>A0A1T4WAC7</accession>
<gene>
    <name evidence="2" type="ORF">SAMN02745704_00620</name>
</gene>
<name>A0A1T4WAC7_9BACT</name>
<dbReference type="AlphaFoldDB" id="A0A1T4WAC7"/>
<sequence length="154" mass="17652">MSHHQDSGPPSNGEHGPDCGCGCHDHDHGHDHHSHDHDGQDEGHKHYRSQSFEAVLEVVSENETAEAVHGWLNNGDEWFVHGWAEAEGFVFDLTESRRPIERATYYEANQVSEDRVRRYSRVEFFTLMAERGDVGPFDKAFFYTTVTRTDPLEK</sequence>
<dbReference type="EMBL" id="FUYC01000002">
    <property type="protein sequence ID" value="SKA74232.1"/>
    <property type="molecule type" value="Genomic_DNA"/>
</dbReference>
<evidence type="ECO:0000313" key="2">
    <source>
        <dbReference type="EMBL" id="SKA74232.1"/>
    </source>
</evidence>